<comment type="caution">
    <text evidence="4">The sequence shown here is derived from an EMBL/GenBank/DDBJ whole genome shotgun (WGS) entry which is preliminary data.</text>
</comment>
<evidence type="ECO:0000313" key="5">
    <source>
        <dbReference type="Proteomes" id="UP000619355"/>
    </source>
</evidence>
<evidence type="ECO:0000313" key="4">
    <source>
        <dbReference type="EMBL" id="GHG32562.1"/>
    </source>
</evidence>
<keyword evidence="1" id="KW-0560">Oxidoreductase</keyword>
<dbReference type="SUPFAM" id="SSF51905">
    <property type="entry name" value="FAD/NAD(P)-binding domain"/>
    <property type="match status" value="1"/>
</dbReference>
<gene>
    <name evidence="4" type="ORF">GCM10018980_00590</name>
</gene>
<name>A0A919C108_9ACTN</name>
<dbReference type="InterPro" id="IPR036188">
    <property type="entry name" value="FAD/NAD-bd_sf"/>
</dbReference>
<evidence type="ECO:0000259" key="3">
    <source>
        <dbReference type="Pfam" id="PF01494"/>
    </source>
</evidence>
<accession>A0A919C108</accession>
<dbReference type="RefSeq" id="WP_189977115.1">
    <property type="nucleotide sequence ID" value="NZ_BNBF01000001.1"/>
</dbReference>
<reference evidence="5" key="1">
    <citation type="journal article" date="2019" name="Int. J. Syst. Evol. Microbiol.">
        <title>The Global Catalogue of Microorganisms (GCM) 10K type strain sequencing project: providing services to taxonomists for standard genome sequencing and annotation.</title>
        <authorList>
            <consortium name="The Broad Institute Genomics Platform"/>
            <consortium name="The Broad Institute Genome Sequencing Center for Infectious Disease"/>
            <person name="Wu L."/>
            <person name="Ma J."/>
        </authorList>
    </citation>
    <scope>NUCLEOTIDE SEQUENCE [LARGE SCALE GENOMIC DNA]</scope>
    <source>
        <strain evidence="5">JCM 4253</strain>
    </source>
</reference>
<keyword evidence="5" id="KW-1185">Reference proteome</keyword>
<dbReference type="InterPro" id="IPR050493">
    <property type="entry name" value="FAD-dep_Monooxygenase_BioMet"/>
</dbReference>
<dbReference type="GO" id="GO:0004497">
    <property type="term" value="F:monooxygenase activity"/>
    <property type="evidence" value="ECO:0007669"/>
    <property type="project" value="UniProtKB-KW"/>
</dbReference>
<dbReference type="PANTHER" id="PTHR13789:SF309">
    <property type="entry name" value="PUTATIVE (AFU_ORTHOLOGUE AFUA_6G14510)-RELATED"/>
    <property type="match status" value="1"/>
</dbReference>
<dbReference type="AlphaFoldDB" id="A0A919C108"/>
<dbReference type="InterPro" id="IPR002938">
    <property type="entry name" value="FAD-bd"/>
</dbReference>
<dbReference type="PANTHER" id="PTHR13789">
    <property type="entry name" value="MONOOXYGENASE"/>
    <property type="match status" value="1"/>
</dbReference>
<feature type="domain" description="FAD-binding" evidence="3">
    <location>
        <begin position="7"/>
        <end position="312"/>
    </location>
</feature>
<dbReference type="Gene3D" id="3.50.50.60">
    <property type="entry name" value="FAD/NAD(P)-binding domain"/>
    <property type="match status" value="1"/>
</dbReference>
<evidence type="ECO:0000256" key="1">
    <source>
        <dbReference type="ARBA" id="ARBA00023002"/>
    </source>
</evidence>
<protein>
    <submittedName>
        <fullName evidence="4">Monooxygenase</fullName>
    </submittedName>
</protein>
<organism evidence="4 5">
    <name type="scientific">Streptomyces capoamus</name>
    <dbReference type="NCBI Taxonomy" id="68183"/>
    <lineage>
        <taxon>Bacteria</taxon>
        <taxon>Bacillati</taxon>
        <taxon>Actinomycetota</taxon>
        <taxon>Actinomycetes</taxon>
        <taxon>Kitasatosporales</taxon>
        <taxon>Streptomycetaceae</taxon>
        <taxon>Streptomyces</taxon>
    </lineage>
</organism>
<sequence length="391" mass="40794">MAETGRAIVIGAGIGGLAAAAALHQKGWAVTVLERTPALRPVGAALSLAPNALRALDVLGIGDEIRGLAAWQGDGGLRTPGGRWLSRSDAEAAAARFGGPLVLLPRTTLVDRLAALLPPGTVRTGTPAALADPGDRDRPARVGADGDELEAELVVGADGVNSRVRATLFPAHPGAVYAGFTTWRVLIPVPGAEFAPHETWGRGRIWGTQPLADGRVYAYGAAMVPAGQRAPDDEKAELLRRYGDWHHPVPAVLAAIRPEDVLRHDVHHLARPLPAYHAGRTALLGDAAHAMPPTLGQGGNLAIEDAVVLAHHGADLAAYTADRLPRTTAIARRAVRVARLNMAGSRAVVAVRNTVVTALSQAGPAFLLRGFDGVADWRPPYASGRQHAGKP</sequence>
<dbReference type="GO" id="GO:0071949">
    <property type="term" value="F:FAD binding"/>
    <property type="evidence" value="ECO:0007669"/>
    <property type="project" value="InterPro"/>
</dbReference>
<dbReference type="Pfam" id="PF01494">
    <property type="entry name" value="FAD_binding_3"/>
    <property type="match status" value="1"/>
</dbReference>
<evidence type="ECO:0000256" key="2">
    <source>
        <dbReference type="ARBA" id="ARBA00023033"/>
    </source>
</evidence>
<dbReference type="EMBL" id="BNBF01000001">
    <property type="protein sequence ID" value="GHG32562.1"/>
    <property type="molecule type" value="Genomic_DNA"/>
</dbReference>
<keyword evidence="2 4" id="KW-0503">Monooxygenase</keyword>
<dbReference type="Proteomes" id="UP000619355">
    <property type="component" value="Unassembled WGS sequence"/>
</dbReference>
<proteinExistence type="predicted"/>
<dbReference type="PRINTS" id="PR00420">
    <property type="entry name" value="RNGMNOXGNASE"/>
</dbReference>